<name>A0A7J8QET1_GOSRA</name>
<dbReference type="AlphaFoldDB" id="A0A7J8QET1"/>
<evidence type="ECO:0000313" key="2">
    <source>
        <dbReference type="Proteomes" id="UP000593578"/>
    </source>
</evidence>
<feature type="non-terminal residue" evidence="1">
    <location>
        <position position="1"/>
    </location>
</feature>
<reference evidence="1 2" key="1">
    <citation type="journal article" date="2019" name="Genome Biol. Evol.">
        <title>Insights into the evolution of the New World diploid cottons (Gossypium, subgenus Houzingenia) based on genome sequencing.</title>
        <authorList>
            <person name="Grover C.E."/>
            <person name="Arick M.A. 2nd"/>
            <person name="Thrash A."/>
            <person name="Conover J.L."/>
            <person name="Sanders W.S."/>
            <person name="Peterson D.G."/>
            <person name="Frelichowski J.E."/>
            <person name="Scheffler J.A."/>
            <person name="Scheffler B.E."/>
            <person name="Wendel J.F."/>
        </authorList>
    </citation>
    <scope>NUCLEOTIDE SEQUENCE [LARGE SCALE GENOMIC DNA]</scope>
    <source>
        <strain evidence="1">8</strain>
        <tissue evidence="1">Leaf</tissue>
    </source>
</reference>
<proteinExistence type="predicted"/>
<protein>
    <recommendedName>
        <fullName evidence="3">RNase H type-1 domain-containing protein</fullName>
    </recommendedName>
</protein>
<dbReference type="EMBL" id="JABEZZ010000011">
    <property type="protein sequence ID" value="MBA0600069.1"/>
    <property type="molecule type" value="Genomic_DNA"/>
</dbReference>
<comment type="caution">
    <text evidence="1">The sequence shown here is derived from an EMBL/GenBank/DDBJ whole genome shotgun (WGS) entry which is preliminary data.</text>
</comment>
<organism evidence="1 2">
    <name type="scientific">Gossypium raimondii</name>
    <name type="common">Peruvian cotton</name>
    <name type="synonym">Gossypium klotzschianum subsp. raimondii</name>
    <dbReference type="NCBI Taxonomy" id="29730"/>
    <lineage>
        <taxon>Eukaryota</taxon>
        <taxon>Viridiplantae</taxon>
        <taxon>Streptophyta</taxon>
        <taxon>Embryophyta</taxon>
        <taxon>Tracheophyta</taxon>
        <taxon>Spermatophyta</taxon>
        <taxon>Magnoliopsida</taxon>
        <taxon>eudicotyledons</taxon>
        <taxon>Gunneridae</taxon>
        <taxon>Pentapetalae</taxon>
        <taxon>rosids</taxon>
        <taxon>malvids</taxon>
        <taxon>Malvales</taxon>
        <taxon>Malvaceae</taxon>
        <taxon>Malvoideae</taxon>
        <taxon>Gossypium</taxon>
    </lineage>
</organism>
<evidence type="ECO:0000313" key="1">
    <source>
        <dbReference type="EMBL" id="MBA0600069.1"/>
    </source>
</evidence>
<evidence type="ECO:0008006" key="3">
    <source>
        <dbReference type="Google" id="ProtNLM"/>
    </source>
</evidence>
<accession>A0A7J8QET1</accession>
<dbReference type="Proteomes" id="UP000593578">
    <property type="component" value="Unassembled WGS sequence"/>
</dbReference>
<sequence>MKRLIENYLLEFDGIKEKLPIQRIKAERWRPPETLHVKVNSNAAYNQQNKELCSGIVIRNEEGRILKAKLVEIEGDALSVIKKLQNDFED</sequence>
<gene>
    <name evidence="1" type="ORF">Gorai_006268</name>
</gene>